<evidence type="ECO:0000256" key="1">
    <source>
        <dbReference type="ARBA" id="ARBA00011046"/>
    </source>
</evidence>
<keyword evidence="4" id="KW-0804">Transcription</keyword>
<dbReference type="InterPro" id="IPR005650">
    <property type="entry name" value="BlaI_family"/>
</dbReference>
<dbReference type="Gene3D" id="1.10.10.10">
    <property type="entry name" value="Winged helix-like DNA-binding domain superfamily/Winged helix DNA-binding domain"/>
    <property type="match status" value="1"/>
</dbReference>
<dbReference type="EMBL" id="FQZE01000005">
    <property type="protein sequence ID" value="SHI75120.1"/>
    <property type="molecule type" value="Genomic_DNA"/>
</dbReference>
<evidence type="ECO:0000313" key="6">
    <source>
        <dbReference type="EMBL" id="SHI75120.1"/>
    </source>
</evidence>
<dbReference type="Pfam" id="PF03965">
    <property type="entry name" value="Penicillinase_R"/>
    <property type="match status" value="1"/>
</dbReference>
<name>A0A1M6DPK9_9BACT</name>
<dbReference type="InterPro" id="IPR036388">
    <property type="entry name" value="WH-like_DNA-bd_sf"/>
</dbReference>
<dbReference type="Gene3D" id="1.10.4040.10">
    <property type="entry name" value="Penicillinase repressor domain"/>
    <property type="match status" value="1"/>
</dbReference>
<dbReference type="InterPro" id="IPR036390">
    <property type="entry name" value="WH_DNA-bd_sf"/>
</dbReference>
<dbReference type="AlphaFoldDB" id="A0A1M6DPK9"/>
<dbReference type="GO" id="GO:0003677">
    <property type="term" value="F:DNA binding"/>
    <property type="evidence" value="ECO:0007669"/>
    <property type="project" value="UniProtKB-KW"/>
</dbReference>
<dbReference type="GO" id="GO:0045892">
    <property type="term" value="P:negative regulation of DNA-templated transcription"/>
    <property type="evidence" value="ECO:0007669"/>
    <property type="project" value="InterPro"/>
</dbReference>
<evidence type="ECO:0000256" key="4">
    <source>
        <dbReference type="ARBA" id="ARBA00023163"/>
    </source>
</evidence>
<feature type="coiled-coil region" evidence="5">
    <location>
        <begin position="98"/>
        <end position="125"/>
    </location>
</feature>
<evidence type="ECO:0000313" key="7">
    <source>
        <dbReference type="Proteomes" id="UP000184050"/>
    </source>
</evidence>
<dbReference type="Proteomes" id="UP000184050">
    <property type="component" value="Unassembled WGS sequence"/>
</dbReference>
<keyword evidence="5" id="KW-0175">Coiled coil</keyword>
<keyword evidence="7" id="KW-1185">Reference proteome</keyword>
<dbReference type="OrthoDB" id="1098508at2"/>
<reference evidence="6 7" key="1">
    <citation type="submission" date="2016-11" db="EMBL/GenBank/DDBJ databases">
        <authorList>
            <person name="Jaros S."/>
            <person name="Januszkiewicz K."/>
            <person name="Wedrychowicz H."/>
        </authorList>
    </citation>
    <scope>NUCLEOTIDE SEQUENCE [LARGE SCALE GENOMIC DNA]</scope>
    <source>
        <strain evidence="6 7">DSM 27063</strain>
    </source>
</reference>
<comment type="similarity">
    <text evidence="1">Belongs to the BlaI transcriptional regulatory family.</text>
</comment>
<evidence type="ECO:0000256" key="2">
    <source>
        <dbReference type="ARBA" id="ARBA00023015"/>
    </source>
</evidence>
<evidence type="ECO:0000256" key="5">
    <source>
        <dbReference type="SAM" id="Coils"/>
    </source>
</evidence>
<proteinExistence type="inferred from homology"/>
<dbReference type="STRING" id="1168035.SAMN05444280_105135"/>
<gene>
    <name evidence="6" type="ORF">SAMN05444280_105135</name>
</gene>
<dbReference type="PIRSF" id="PIRSF019455">
    <property type="entry name" value="CopR_AtkY"/>
    <property type="match status" value="1"/>
</dbReference>
<protein>
    <submittedName>
        <fullName evidence="6">Predicted transcriptional regulator</fullName>
    </submittedName>
</protein>
<accession>A0A1M6DPK9</accession>
<dbReference type="SUPFAM" id="SSF46785">
    <property type="entry name" value="Winged helix' DNA-binding domain"/>
    <property type="match status" value="1"/>
</dbReference>
<sequence>MKTLTKAEEQIMQILWNLKEGVVKDVVERFEEPRPAYTTVATVLKVLENKEFVSCRKIGNTNLFSPAISKKEYARNRFSLFLQDYFGGSFPKLATFFAKENNLSMEELEEMMRITEKELKKDNEKE</sequence>
<dbReference type="RefSeq" id="WP_073166454.1">
    <property type="nucleotide sequence ID" value="NZ_FQZE01000005.1"/>
</dbReference>
<evidence type="ECO:0000256" key="3">
    <source>
        <dbReference type="ARBA" id="ARBA00023125"/>
    </source>
</evidence>
<keyword evidence="3" id="KW-0238">DNA-binding</keyword>
<keyword evidence="2" id="KW-0805">Transcription regulation</keyword>
<organism evidence="6 7">
    <name type="scientific">Tangfeifania diversioriginum</name>
    <dbReference type="NCBI Taxonomy" id="1168035"/>
    <lineage>
        <taxon>Bacteria</taxon>
        <taxon>Pseudomonadati</taxon>
        <taxon>Bacteroidota</taxon>
        <taxon>Bacteroidia</taxon>
        <taxon>Marinilabiliales</taxon>
        <taxon>Prolixibacteraceae</taxon>
        <taxon>Tangfeifania</taxon>
    </lineage>
</organism>